<evidence type="ECO:0000313" key="4">
    <source>
        <dbReference type="Proteomes" id="UP001605261"/>
    </source>
</evidence>
<feature type="chain" id="PRO_5046794982" evidence="1">
    <location>
        <begin position="20"/>
        <end position="237"/>
    </location>
</feature>
<accession>A0ABW7D357</accession>
<dbReference type="PANTHER" id="PTHR30251:SF4">
    <property type="entry name" value="SLR1668 PROTEIN"/>
    <property type="match status" value="1"/>
</dbReference>
<keyword evidence="1" id="KW-0732">Signal</keyword>
<dbReference type="Pfam" id="PF00345">
    <property type="entry name" value="PapD_N"/>
    <property type="match status" value="1"/>
</dbReference>
<dbReference type="PANTHER" id="PTHR30251">
    <property type="entry name" value="PILUS ASSEMBLY CHAPERONE"/>
    <property type="match status" value="1"/>
</dbReference>
<dbReference type="RefSeq" id="WP_394164837.1">
    <property type="nucleotide sequence ID" value="NZ_JBHGCJ010000024.1"/>
</dbReference>
<sequence>MRSLLVVALSALVPLSARALEISPLSVSVPAVPAHAELWLANPAGTPWTGQARLYRWEQDGDQERLQADDTLVVSPAQLRIAPGQRQRLRVVRLGAAPAAAEQGYRLVISPGADASADATRVSLPVFLEPQAPAAPSSRLRVALAGGPSAPLLRLYNDGDGHAHLADLVFVDAQGRRHALIDGLAGYVLPRSTRGWPLPARPEGYAGGRFRARLDHAGEADLPAAAGNIAGNAPGGL</sequence>
<dbReference type="Gene3D" id="2.60.40.10">
    <property type="entry name" value="Immunoglobulins"/>
    <property type="match status" value="1"/>
</dbReference>
<dbReference type="EMBL" id="JBHGCJ010000024">
    <property type="protein sequence ID" value="MFG6111650.1"/>
    <property type="molecule type" value="Genomic_DNA"/>
</dbReference>
<proteinExistence type="predicted"/>
<name>A0ABW7D357_9GAMM</name>
<gene>
    <name evidence="3" type="ORF">ACEU0G_001992</name>
</gene>
<evidence type="ECO:0000313" key="3">
    <source>
        <dbReference type="EMBL" id="MFG6111650.1"/>
    </source>
</evidence>
<feature type="domain" description="Pili assembly chaperone N-terminal" evidence="2">
    <location>
        <begin position="20"/>
        <end position="110"/>
    </location>
</feature>
<evidence type="ECO:0000259" key="2">
    <source>
        <dbReference type="Pfam" id="PF00345"/>
    </source>
</evidence>
<reference evidence="3 4" key="1">
    <citation type="submission" date="2024-09" db="EMBL/GenBank/DDBJ databases">
        <authorList>
            <consortium name="All-Russian atlas of soil microorganisms"/>
            <consortium name="as a basis for the search for new antimicrobial producers and enzymes with unique properties"/>
            <person name="Sokolova E.A."/>
            <person name="Voronina E.N."/>
        </authorList>
    </citation>
    <scope>NUCLEOTIDE SEQUENCE [LARGE SCALE GENOMIC DNA]</scope>
    <source>
        <strain evidence="3 4">AF-22b-331.1</strain>
    </source>
</reference>
<dbReference type="InterPro" id="IPR013783">
    <property type="entry name" value="Ig-like_fold"/>
</dbReference>
<dbReference type="InterPro" id="IPR008962">
    <property type="entry name" value="PapD-like_sf"/>
</dbReference>
<feature type="signal peptide" evidence="1">
    <location>
        <begin position="1"/>
        <end position="19"/>
    </location>
</feature>
<comment type="caution">
    <text evidence="3">The sequence shown here is derived from an EMBL/GenBank/DDBJ whole genome shotgun (WGS) entry which is preliminary data.</text>
</comment>
<dbReference type="InterPro" id="IPR016147">
    <property type="entry name" value="Pili_assmbl_chaperone_N"/>
</dbReference>
<dbReference type="Proteomes" id="UP001605261">
    <property type="component" value="Unassembled WGS sequence"/>
</dbReference>
<evidence type="ECO:0000256" key="1">
    <source>
        <dbReference type="SAM" id="SignalP"/>
    </source>
</evidence>
<dbReference type="SUPFAM" id="SSF49354">
    <property type="entry name" value="PapD-like"/>
    <property type="match status" value="1"/>
</dbReference>
<organism evidence="3 4">
    <name type="scientific">Stenotrophomonas nematodicola</name>
    <dbReference type="NCBI Taxonomy" id="2656746"/>
    <lineage>
        <taxon>Bacteria</taxon>
        <taxon>Pseudomonadati</taxon>
        <taxon>Pseudomonadota</taxon>
        <taxon>Gammaproteobacteria</taxon>
        <taxon>Lysobacterales</taxon>
        <taxon>Lysobacteraceae</taxon>
        <taxon>Stenotrophomonas</taxon>
    </lineage>
</organism>
<keyword evidence="4" id="KW-1185">Reference proteome</keyword>
<protein>
    <submittedName>
        <fullName evidence="3">Molecular chaperone</fullName>
    </submittedName>
</protein>
<dbReference type="InterPro" id="IPR050643">
    <property type="entry name" value="Periplasmic_pilus_chap"/>
</dbReference>